<dbReference type="InterPro" id="IPR011051">
    <property type="entry name" value="RmlC_Cupin_sf"/>
</dbReference>
<dbReference type="Gene3D" id="2.60.120.10">
    <property type="entry name" value="Jelly Rolls"/>
    <property type="match status" value="1"/>
</dbReference>
<feature type="domain" description="Cupin type-2" evidence="1">
    <location>
        <begin position="47"/>
        <end position="112"/>
    </location>
</feature>
<evidence type="ECO:0000259" key="1">
    <source>
        <dbReference type="Pfam" id="PF07883"/>
    </source>
</evidence>
<dbReference type="Pfam" id="PF07883">
    <property type="entry name" value="Cupin_2"/>
    <property type="match status" value="1"/>
</dbReference>
<accession>G7V7U8</accession>
<dbReference type="CDD" id="cd02222">
    <property type="entry name" value="cupin_TM1459-like"/>
    <property type="match status" value="1"/>
</dbReference>
<dbReference type="SUPFAM" id="SSF51182">
    <property type="entry name" value="RmlC-like cupins"/>
    <property type="match status" value="1"/>
</dbReference>
<dbReference type="InterPro" id="IPR014710">
    <property type="entry name" value="RmlC-like_jellyroll"/>
</dbReference>
<dbReference type="eggNOG" id="COG1917">
    <property type="taxonomic scope" value="Bacteria"/>
</dbReference>
<keyword evidence="3" id="KW-1185">Reference proteome</keyword>
<reference evidence="3" key="1">
    <citation type="submission" date="2011-10" db="EMBL/GenBank/DDBJ databases">
        <title>The complete genome of chromosome of Thermovirga lienii DSM 17291.</title>
        <authorList>
            <consortium name="US DOE Joint Genome Institute (JGI-PGF)"/>
            <person name="Lucas S."/>
            <person name="Copeland A."/>
            <person name="Lapidus A."/>
            <person name="Glavina del Rio T."/>
            <person name="Dalin E."/>
            <person name="Tice H."/>
            <person name="Bruce D."/>
            <person name="Goodwin L."/>
            <person name="Pitluck S."/>
            <person name="Peters L."/>
            <person name="Mikhailova N."/>
            <person name="Saunders E."/>
            <person name="Kyrpides N."/>
            <person name="Mavromatis K."/>
            <person name="Ivanova N."/>
            <person name="Last F.I."/>
            <person name="Brettin T."/>
            <person name="Detter J.C."/>
            <person name="Han C."/>
            <person name="Larimer F."/>
            <person name="Land M."/>
            <person name="Hauser L."/>
            <person name="Markowitz V."/>
            <person name="Cheng J.-F."/>
            <person name="Hugenholtz P."/>
            <person name="Woyke T."/>
            <person name="Wu D."/>
            <person name="Spring S."/>
            <person name="Schroeder M."/>
            <person name="Brambilla E.-M."/>
            <person name="Klenk H.-P."/>
            <person name="Eisen J.A."/>
        </authorList>
    </citation>
    <scope>NUCLEOTIDE SEQUENCE [LARGE SCALE GENOMIC DNA]</scope>
    <source>
        <strain evidence="3">ATCC BAA-1197 / DSM 17291 / Cas60314</strain>
    </source>
</reference>
<protein>
    <submittedName>
        <fullName evidence="2">Cupin 2 conserved barrel domain protein</fullName>
    </submittedName>
</protein>
<organism evidence="2 3">
    <name type="scientific">Thermovirga lienii (strain ATCC BAA-1197 / DSM 17291 / Cas60314)</name>
    <dbReference type="NCBI Taxonomy" id="580340"/>
    <lineage>
        <taxon>Bacteria</taxon>
        <taxon>Thermotogati</taxon>
        <taxon>Synergistota</taxon>
        <taxon>Synergistia</taxon>
        <taxon>Synergistales</taxon>
        <taxon>Thermovirgaceae</taxon>
        <taxon>Thermovirga</taxon>
    </lineage>
</organism>
<dbReference type="KEGG" id="tli:Tlie_1630"/>
<dbReference type="OrthoDB" id="9791297at2"/>
<dbReference type="InterPro" id="IPR013096">
    <property type="entry name" value="Cupin_2"/>
</dbReference>
<dbReference type="AlphaFoldDB" id="G7V7U8"/>
<dbReference type="STRING" id="580340.Tlie_1630"/>
<dbReference type="Proteomes" id="UP000005868">
    <property type="component" value="Chromosome"/>
</dbReference>
<gene>
    <name evidence="2" type="ordered locus">Tlie_1630</name>
</gene>
<dbReference type="EMBL" id="CP003096">
    <property type="protein sequence ID" value="AER67352.1"/>
    <property type="molecule type" value="Genomic_DNA"/>
</dbReference>
<dbReference type="HOGENOM" id="CLU_116722_4_1_0"/>
<evidence type="ECO:0000313" key="2">
    <source>
        <dbReference type="EMBL" id="AER67352.1"/>
    </source>
</evidence>
<reference evidence="2 3" key="2">
    <citation type="journal article" date="2012" name="Stand. Genomic Sci.">
        <title>Genome sequence of the moderately thermophilic, amino-acid-degrading and sulfur-reducing bacterium Thermovirga lienii type strain (Cas60314(T)).</title>
        <authorList>
            <person name="Goker M."/>
            <person name="Saunders E."/>
            <person name="Lapidus A."/>
            <person name="Nolan M."/>
            <person name="Lucas S."/>
            <person name="Hammon N."/>
            <person name="Deshpande S."/>
            <person name="Cheng J.F."/>
            <person name="Han C."/>
            <person name="Tapia R."/>
            <person name="Goodwin L.A."/>
            <person name="Pitluck S."/>
            <person name="Liolios K."/>
            <person name="Mavromatis K."/>
            <person name="Pagani I."/>
            <person name="Ivanova N."/>
            <person name="Mikhailova N."/>
            <person name="Pati A."/>
            <person name="Chen A."/>
            <person name="Palaniappan K."/>
            <person name="Land M."/>
            <person name="Chang Y.J."/>
            <person name="Jeffries C.D."/>
            <person name="Brambilla E.M."/>
            <person name="Rohde M."/>
            <person name="Spring S."/>
            <person name="Detter J.C."/>
            <person name="Woyke T."/>
            <person name="Bristow J."/>
            <person name="Eisen J.A."/>
            <person name="Markowitz V."/>
            <person name="Hugenholtz P."/>
            <person name="Kyrpides N.C."/>
            <person name="Klenk H.P."/>
        </authorList>
    </citation>
    <scope>NUCLEOTIDE SEQUENCE [LARGE SCALE GENOMIC DNA]</scope>
    <source>
        <strain evidence="3">ATCC BAA-1197 / DSM 17291 / Cas60314</strain>
    </source>
</reference>
<name>G7V7U8_THELD</name>
<evidence type="ECO:0000313" key="3">
    <source>
        <dbReference type="Proteomes" id="UP000005868"/>
    </source>
</evidence>
<proteinExistence type="predicted"/>
<sequence>MECKEKAFAGSIDSLESVPADGVCGVDKKIVFGPKRFWNDYVMRYFTLDEAMQTPLHAHEWPHYVVILSGKVEFVLKDQSYILEGLSWAYVPPGETHCFKNIGDDTLSFLCTVPLEGDPEA</sequence>